<name>A0A1N6FB26_9BACT</name>
<dbReference type="RefSeq" id="WP_143197406.1">
    <property type="nucleotide sequence ID" value="NZ_FSRA01000001.1"/>
</dbReference>
<dbReference type="Proteomes" id="UP000185003">
    <property type="component" value="Unassembled WGS sequence"/>
</dbReference>
<evidence type="ECO:0000313" key="1">
    <source>
        <dbReference type="EMBL" id="SIN92460.1"/>
    </source>
</evidence>
<protein>
    <submittedName>
        <fullName evidence="1">Uncharacterized protein</fullName>
    </submittedName>
</protein>
<sequence length="227" mass="27065">MKLFLKDKGLVSERHLRQAIYFMEYSRRDPNMSYLLLCIQLHLIVLWSKYAFIKKVPFHKKWFLDNFSLEEFPSLNGQQLNESLMKLDQIGYIKYYPSESPEESDRFTMILLLKIRAYPQIVWKGNTFRGIKSLRKHMQLNLPLAIDDRGLKIADSVTSSPFAPSLKQIKDLFKEYKYPLKEAVEFYRHHQYNDWIHAGKTIRNWERSAHQWMKKAKGGITTDQLKT</sequence>
<organism evidence="1 2">
    <name type="scientific">Chitinophaga niabensis</name>
    <dbReference type="NCBI Taxonomy" id="536979"/>
    <lineage>
        <taxon>Bacteria</taxon>
        <taxon>Pseudomonadati</taxon>
        <taxon>Bacteroidota</taxon>
        <taxon>Chitinophagia</taxon>
        <taxon>Chitinophagales</taxon>
        <taxon>Chitinophagaceae</taxon>
        <taxon>Chitinophaga</taxon>
    </lineage>
</organism>
<dbReference type="STRING" id="536979.SAMN04488055_2120"/>
<proteinExistence type="predicted"/>
<dbReference type="OrthoDB" id="1442826at2"/>
<gene>
    <name evidence="1" type="ORF">SAMN04488055_2120</name>
</gene>
<accession>A0A1N6FB26</accession>
<dbReference type="EMBL" id="FSRA01000001">
    <property type="protein sequence ID" value="SIN92460.1"/>
    <property type="molecule type" value="Genomic_DNA"/>
</dbReference>
<reference evidence="1 2" key="1">
    <citation type="submission" date="2016-11" db="EMBL/GenBank/DDBJ databases">
        <authorList>
            <person name="Jaros S."/>
            <person name="Januszkiewicz K."/>
            <person name="Wedrychowicz H."/>
        </authorList>
    </citation>
    <scope>NUCLEOTIDE SEQUENCE [LARGE SCALE GENOMIC DNA]</scope>
    <source>
        <strain evidence="1 2">DSM 24787</strain>
    </source>
</reference>
<dbReference type="AlphaFoldDB" id="A0A1N6FB26"/>
<evidence type="ECO:0000313" key="2">
    <source>
        <dbReference type="Proteomes" id="UP000185003"/>
    </source>
</evidence>
<keyword evidence="2" id="KW-1185">Reference proteome</keyword>